<keyword evidence="2" id="KW-0479">Metal-binding</keyword>
<dbReference type="InterPro" id="IPR013819">
    <property type="entry name" value="LipOase_C"/>
</dbReference>
<feature type="domain" description="Lipoxygenase" evidence="6">
    <location>
        <begin position="1"/>
        <end position="208"/>
    </location>
</feature>
<protein>
    <recommendedName>
        <fullName evidence="6">Lipoxygenase domain-containing protein</fullName>
    </recommendedName>
</protein>
<organism evidence="7 8">
    <name type="scientific">Marmota monax</name>
    <name type="common">Woodchuck</name>
    <dbReference type="NCBI Taxonomy" id="9995"/>
    <lineage>
        <taxon>Eukaryota</taxon>
        <taxon>Metazoa</taxon>
        <taxon>Chordata</taxon>
        <taxon>Craniata</taxon>
        <taxon>Vertebrata</taxon>
        <taxon>Euteleostomi</taxon>
        <taxon>Mammalia</taxon>
        <taxon>Eutheria</taxon>
        <taxon>Euarchontoglires</taxon>
        <taxon>Glires</taxon>
        <taxon>Rodentia</taxon>
        <taxon>Sciuromorpha</taxon>
        <taxon>Sciuridae</taxon>
        <taxon>Xerinae</taxon>
        <taxon>Marmotini</taxon>
        <taxon>Marmota</taxon>
    </lineage>
</organism>
<proteinExistence type="inferred from homology"/>
<sequence length="362" mass="41055">MAGDNALDIFQKHRKKELEERQQTYRWGIWKEGIPLKIAADTENDLPPDMRFHEGKKLDYEWTAKTGALEVVFKRIYTLLTSWTCLEEFDQIFWGQKSALAEKVHQHWKEDELFGYLFLNDANPMLLRRSTSLPSRLVLPSGTEELGAQLKKELQNGSLFEAVFILLDGIPTNVIQKEKQYLAAPLVMLKMEPNGKLLPMVIQLLVPHIHNTMEINTRGQIQFNSDGIFAKAVSTGGGGHLDLARRAMTQLTYCSLCPPDGLADRGLLGIPSALYAHDALAGRYQLPSLSKCVEGMVHLFYQRDDVVRRDPELQAWCWDIMEVGLCHAQDRGKIHLRDRSSLETLPEPLPSSAPLRQNPNLS</sequence>
<dbReference type="InterPro" id="IPR000907">
    <property type="entry name" value="LipOase"/>
</dbReference>
<evidence type="ECO:0000259" key="6">
    <source>
        <dbReference type="PROSITE" id="PS51393"/>
    </source>
</evidence>
<dbReference type="EMBL" id="WJEC01001049">
    <property type="protein sequence ID" value="KAF7479859.1"/>
    <property type="molecule type" value="Genomic_DNA"/>
</dbReference>
<accession>A0A834QI08</accession>
<dbReference type="AlphaFoldDB" id="A0A834QI08"/>
<dbReference type="GO" id="GO:0005506">
    <property type="term" value="F:iron ion binding"/>
    <property type="evidence" value="ECO:0007669"/>
    <property type="project" value="InterPro"/>
</dbReference>
<dbReference type="InterPro" id="IPR001885">
    <property type="entry name" value="LipOase_mml"/>
</dbReference>
<dbReference type="Gene3D" id="1.20.245.10">
    <property type="entry name" value="Lipoxygenase-1, Domain 5"/>
    <property type="match status" value="2"/>
</dbReference>
<comment type="similarity">
    <text evidence="1">Belongs to the lipoxygenase family.</text>
</comment>
<dbReference type="GO" id="GO:0016702">
    <property type="term" value="F:oxidoreductase activity, acting on single donors with incorporation of molecular oxygen, incorporation of two atoms of oxygen"/>
    <property type="evidence" value="ECO:0007669"/>
    <property type="project" value="InterPro"/>
</dbReference>
<evidence type="ECO:0000256" key="2">
    <source>
        <dbReference type="ARBA" id="ARBA00022723"/>
    </source>
</evidence>
<reference evidence="7" key="1">
    <citation type="submission" date="2020-08" db="EMBL/GenBank/DDBJ databases">
        <authorList>
            <person name="Shumante A."/>
            <person name="Zimin A.V."/>
            <person name="Puiu D."/>
            <person name="Salzberg S.L."/>
        </authorList>
    </citation>
    <scope>NUCLEOTIDE SEQUENCE</scope>
    <source>
        <strain evidence="7">WC2-LM</strain>
        <tissue evidence="7">Liver</tissue>
    </source>
</reference>
<dbReference type="InterPro" id="IPR036226">
    <property type="entry name" value="LipOase_C_sf"/>
</dbReference>
<keyword evidence="4" id="KW-0560">Oxidoreductase</keyword>
<dbReference type="PANTHER" id="PTHR11771">
    <property type="entry name" value="LIPOXYGENASE"/>
    <property type="match status" value="1"/>
</dbReference>
<dbReference type="SUPFAM" id="SSF48484">
    <property type="entry name" value="Lipoxigenase"/>
    <property type="match status" value="1"/>
</dbReference>
<evidence type="ECO:0000256" key="4">
    <source>
        <dbReference type="ARBA" id="ARBA00023002"/>
    </source>
</evidence>
<feature type="domain" description="Lipoxygenase" evidence="6">
    <location>
        <begin position="209"/>
        <end position="362"/>
    </location>
</feature>
<comment type="caution">
    <text evidence="7">The sequence shown here is derived from an EMBL/GenBank/DDBJ whole genome shotgun (WGS) entry which is preliminary data.</text>
</comment>
<name>A0A834QI08_MARMO</name>
<dbReference type="Pfam" id="PF00305">
    <property type="entry name" value="Lipoxygenase"/>
    <property type="match status" value="1"/>
</dbReference>
<evidence type="ECO:0000313" key="8">
    <source>
        <dbReference type="Proteomes" id="UP000662637"/>
    </source>
</evidence>
<evidence type="ECO:0000256" key="5">
    <source>
        <dbReference type="SAM" id="MobiDB-lite"/>
    </source>
</evidence>
<keyword evidence="3" id="KW-0223">Dioxygenase</keyword>
<gene>
    <name evidence="7" type="ORF">GHT09_008939</name>
</gene>
<dbReference type="PRINTS" id="PR00467">
    <property type="entry name" value="MAMLPOXGNASE"/>
</dbReference>
<evidence type="ECO:0000256" key="1">
    <source>
        <dbReference type="ARBA" id="ARBA00009419"/>
    </source>
</evidence>
<evidence type="ECO:0000313" key="7">
    <source>
        <dbReference type="EMBL" id="KAF7479859.1"/>
    </source>
</evidence>
<dbReference type="GO" id="GO:0034440">
    <property type="term" value="P:lipid oxidation"/>
    <property type="evidence" value="ECO:0007669"/>
    <property type="project" value="InterPro"/>
</dbReference>
<dbReference type="Proteomes" id="UP000662637">
    <property type="component" value="Unassembled WGS sequence"/>
</dbReference>
<feature type="region of interest" description="Disordered" evidence="5">
    <location>
        <begin position="343"/>
        <end position="362"/>
    </location>
</feature>
<evidence type="ECO:0000256" key="3">
    <source>
        <dbReference type="ARBA" id="ARBA00022964"/>
    </source>
</evidence>
<dbReference type="PROSITE" id="PS51393">
    <property type="entry name" value="LIPOXYGENASE_3"/>
    <property type="match status" value="2"/>
</dbReference>